<sequence>MFMTTTTYFISATIWSEQEFVESTVNPGIFASLTSGRLAILKDTAICVNMWLADSLIVYRLFIIWDRNFYIIIFPVMTYIGSIVHGPGLVLVLEE</sequence>
<dbReference type="Proteomes" id="UP000186601">
    <property type="component" value="Unassembled WGS sequence"/>
</dbReference>
<dbReference type="AlphaFoldDB" id="A0A2R6NYA2"/>
<organism evidence="1 2">
    <name type="scientific">Hermanssonia centrifuga</name>
    <dbReference type="NCBI Taxonomy" id="98765"/>
    <lineage>
        <taxon>Eukaryota</taxon>
        <taxon>Fungi</taxon>
        <taxon>Dikarya</taxon>
        <taxon>Basidiomycota</taxon>
        <taxon>Agaricomycotina</taxon>
        <taxon>Agaricomycetes</taxon>
        <taxon>Polyporales</taxon>
        <taxon>Meruliaceae</taxon>
        <taxon>Hermanssonia</taxon>
    </lineage>
</organism>
<dbReference type="OrthoDB" id="2796825at2759"/>
<evidence type="ECO:0000313" key="1">
    <source>
        <dbReference type="EMBL" id="PSR79920.1"/>
    </source>
</evidence>
<name>A0A2R6NYA2_9APHY</name>
<accession>A0A2R6NYA2</accession>
<reference evidence="1 2" key="1">
    <citation type="submission" date="2018-02" db="EMBL/GenBank/DDBJ databases">
        <title>Genome sequence of the basidiomycete white-rot fungus Phlebia centrifuga.</title>
        <authorList>
            <person name="Granchi Z."/>
            <person name="Peng M."/>
            <person name="de Vries R.P."/>
            <person name="Hilden K."/>
            <person name="Makela M.R."/>
            <person name="Grigoriev I."/>
            <person name="Riley R."/>
        </authorList>
    </citation>
    <scope>NUCLEOTIDE SEQUENCE [LARGE SCALE GENOMIC DNA]</scope>
    <source>
        <strain evidence="1 2">FBCC195</strain>
    </source>
</reference>
<gene>
    <name evidence="1" type="ORF">PHLCEN_2v6821</name>
</gene>
<protein>
    <submittedName>
        <fullName evidence="1">Uncharacterized protein</fullName>
    </submittedName>
</protein>
<dbReference type="EMBL" id="MLYV02000678">
    <property type="protein sequence ID" value="PSR79920.1"/>
    <property type="molecule type" value="Genomic_DNA"/>
</dbReference>
<comment type="caution">
    <text evidence="1">The sequence shown here is derived from an EMBL/GenBank/DDBJ whole genome shotgun (WGS) entry which is preliminary data.</text>
</comment>
<evidence type="ECO:0000313" key="2">
    <source>
        <dbReference type="Proteomes" id="UP000186601"/>
    </source>
</evidence>
<proteinExistence type="predicted"/>
<keyword evidence="2" id="KW-1185">Reference proteome</keyword>